<evidence type="ECO:0000313" key="9">
    <source>
        <dbReference type="EMBL" id="VYU19112.1"/>
    </source>
</evidence>
<comment type="function">
    <text evidence="8">Catalyzes the condensation of pantoate with beta-alanine in an ATP-dependent reaction via a pantoyl-adenylate intermediate.</text>
</comment>
<evidence type="ECO:0000256" key="8">
    <source>
        <dbReference type="HAMAP-Rule" id="MF_00158"/>
    </source>
</evidence>
<dbReference type="SUPFAM" id="SSF52374">
    <property type="entry name" value="Nucleotidylyl transferase"/>
    <property type="match status" value="1"/>
</dbReference>
<dbReference type="NCBIfam" id="TIGR00018">
    <property type="entry name" value="panC"/>
    <property type="match status" value="1"/>
</dbReference>
<dbReference type="PANTHER" id="PTHR21299:SF1">
    <property type="entry name" value="PANTOATE--BETA-ALANINE LIGASE"/>
    <property type="match status" value="1"/>
</dbReference>
<dbReference type="InterPro" id="IPR003721">
    <property type="entry name" value="Pantoate_ligase"/>
</dbReference>
<dbReference type="EC" id="6.3.2.1" evidence="8"/>
<comment type="catalytic activity">
    <reaction evidence="7 8">
        <text>(R)-pantoate + beta-alanine + ATP = (R)-pantothenate + AMP + diphosphate + H(+)</text>
        <dbReference type="Rhea" id="RHEA:10912"/>
        <dbReference type="ChEBI" id="CHEBI:15378"/>
        <dbReference type="ChEBI" id="CHEBI:15980"/>
        <dbReference type="ChEBI" id="CHEBI:29032"/>
        <dbReference type="ChEBI" id="CHEBI:30616"/>
        <dbReference type="ChEBI" id="CHEBI:33019"/>
        <dbReference type="ChEBI" id="CHEBI:57966"/>
        <dbReference type="ChEBI" id="CHEBI:456215"/>
        <dbReference type="EC" id="6.3.2.1"/>
    </reaction>
</comment>
<feature type="binding site" evidence="8">
    <location>
        <position position="152"/>
    </location>
    <ligand>
        <name>(R)-pantoate</name>
        <dbReference type="ChEBI" id="CHEBI:15980"/>
    </ligand>
</feature>
<proteinExistence type="inferred from homology"/>
<evidence type="ECO:0000256" key="7">
    <source>
        <dbReference type="ARBA" id="ARBA00048258"/>
    </source>
</evidence>
<keyword evidence="6 8" id="KW-0067">ATP-binding</keyword>
<comment type="subunit">
    <text evidence="8">Homodimer.</text>
</comment>
<feature type="active site" description="Proton donor" evidence="8">
    <location>
        <position position="37"/>
    </location>
</feature>
<sequence>MKTVNTIKEVRDAVKAWRRAGETVGLVPTMGFLHEGHASLIKRAAEEDDHVVVSTFVNPTQFGPNEDLESYPRDEARDAALCEEMGADLMFRPDPKEMYTDAKVSVVVKDMNEHLCGLFRPIHFHGVCTVVTKLFNIVTPDKAYFGEKDAQQLAIIRKMVEDLNSPVEIVGCPIVREADGLAKSSRNTYLSAEERQAALCLSRGIFYGKEHIKEGMPAAELVQAITDIVAAEPMAKIEYIKAVDALTMEDVDVIDRPVLVAMAVYIGKTRLIDNFSFNPADSAAK</sequence>
<comment type="miscellaneous">
    <text evidence="8">The reaction proceeds by a bi uni uni bi ping pong mechanism.</text>
</comment>
<organism evidence="9">
    <name type="scientific">Veillonella ratti</name>
    <dbReference type="NCBI Taxonomy" id="103892"/>
    <lineage>
        <taxon>Bacteria</taxon>
        <taxon>Bacillati</taxon>
        <taxon>Bacillota</taxon>
        <taxon>Negativicutes</taxon>
        <taxon>Veillonellales</taxon>
        <taxon>Veillonellaceae</taxon>
        <taxon>Veillonella</taxon>
    </lineage>
</organism>
<dbReference type="AlphaFoldDB" id="A0A6N3CT83"/>
<gene>
    <name evidence="8 9" type="primary">panC</name>
    <name evidence="9" type="ORF">VRLFYP33_01401</name>
</gene>
<feature type="binding site" evidence="8">
    <location>
        <begin position="183"/>
        <end position="186"/>
    </location>
    <ligand>
        <name>ATP</name>
        <dbReference type="ChEBI" id="CHEBI:30616"/>
    </ligand>
</feature>
<evidence type="ECO:0000256" key="4">
    <source>
        <dbReference type="ARBA" id="ARBA00022655"/>
    </source>
</evidence>
<comment type="pathway">
    <text evidence="1 8">Cofactor biosynthesis; (R)-pantothenate biosynthesis; (R)-pantothenate from (R)-pantoate and beta-alanine: step 1/1.</text>
</comment>
<comment type="subcellular location">
    <subcellularLocation>
        <location evidence="8">Cytoplasm</location>
    </subcellularLocation>
</comment>
<keyword evidence="5 8" id="KW-0547">Nucleotide-binding</keyword>
<keyword evidence="8" id="KW-0963">Cytoplasm</keyword>
<dbReference type="HAMAP" id="MF_00158">
    <property type="entry name" value="PanC"/>
    <property type="match status" value="1"/>
</dbReference>
<evidence type="ECO:0000256" key="2">
    <source>
        <dbReference type="ARBA" id="ARBA00009256"/>
    </source>
</evidence>
<dbReference type="PANTHER" id="PTHR21299">
    <property type="entry name" value="CYTIDYLATE KINASE/PANTOATE-BETA-ALANINE LIGASE"/>
    <property type="match status" value="1"/>
</dbReference>
<dbReference type="GO" id="GO:0005829">
    <property type="term" value="C:cytosol"/>
    <property type="evidence" value="ECO:0007669"/>
    <property type="project" value="TreeGrafter"/>
</dbReference>
<feature type="binding site" evidence="8">
    <location>
        <begin position="146"/>
        <end position="149"/>
    </location>
    <ligand>
        <name>ATP</name>
        <dbReference type="ChEBI" id="CHEBI:30616"/>
    </ligand>
</feature>
<name>A0A6N3CT83_9FIRM</name>
<evidence type="ECO:0000256" key="3">
    <source>
        <dbReference type="ARBA" id="ARBA00022598"/>
    </source>
</evidence>
<evidence type="ECO:0000256" key="1">
    <source>
        <dbReference type="ARBA" id="ARBA00004990"/>
    </source>
</evidence>
<dbReference type="EMBL" id="CACRUX010000053">
    <property type="protein sequence ID" value="VYU19112.1"/>
    <property type="molecule type" value="Genomic_DNA"/>
</dbReference>
<dbReference type="CDD" id="cd00560">
    <property type="entry name" value="PanC"/>
    <property type="match status" value="1"/>
</dbReference>
<evidence type="ECO:0000256" key="6">
    <source>
        <dbReference type="ARBA" id="ARBA00022840"/>
    </source>
</evidence>
<dbReference type="Gene3D" id="3.40.50.620">
    <property type="entry name" value="HUPs"/>
    <property type="match status" value="1"/>
</dbReference>
<dbReference type="RefSeq" id="WP_156704964.1">
    <property type="nucleotide sequence ID" value="NZ_CACRUX010000053.1"/>
</dbReference>
<dbReference type="FunFam" id="3.40.50.620:FF:000013">
    <property type="entry name" value="Pantothenate synthetase"/>
    <property type="match status" value="1"/>
</dbReference>
<accession>A0A6N3CT83</accession>
<dbReference type="InterPro" id="IPR014729">
    <property type="entry name" value="Rossmann-like_a/b/a_fold"/>
</dbReference>
<dbReference type="NCBIfam" id="TIGR00125">
    <property type="entry name" value="cyt_tran_rel"/>
    <property type="match status" value="1"/>
</dbReference>
<dbReference type="UniPathway" id="UPA00028">
    <property type="reaction ID" value="UER00005"/>
</dbReference>
<dbReference type="GO" id="GO:0015940">
    <property type="term" value="P:pantothenate biosynthetic process"/>
    <property type="evidence" value="ECO:0007669"/>
    <property type="project" value="UniProtKB-UniRule"/>
</dbReference>
<evidence type="ECO:0000256" key="5">
    <source>
        <dbReference type="ARBA" id="ARBA00022741"/>
    </source>
</evidence>
<reference evidence="9" key="1">
    <citation type="submission" date="2019-11" db="EMBL/GenBank/DDBJ databases">
        <authorList>
            <person name="Feng L."/>
        </authorList>
    </citation>
    <scope>NUCLEOTIDE SEQUENCE</scope>
    <source>
        <strain evidence="9">VrattiLFYP33</strain>
    </source>
</reference>
<dbReference type="InterPro" id="IPR042176">
    <property type="entry name" value="Pantoate_ligase_C"/>
</dbReference>
<dbReference type="Pfam" id="PF02569">
    <property type="entry name" value="Pantoate_ligase"/>
    <property type="match status" value="1"/>
</dbReference>
<dbReference type="GO" id="GO:0004592">
    <property type="term" value="F:pantoate-beta-alanine ligase activity"/>
    <property type="evidence" value="ECO:0007669"/>
    <property type="project" value="UniProtKB-UniRule"/>
</dbReference>
<feature type="binding site" evidence="8">
    <location>
        <position position="175"/>
    </location>
    <ligand>
        <name>ATP</name>
        <dbReference type="ChEBI" id="CHEBI:30616"/>
    </ligand>
</feature>
<feature type="binding site" evidence="8">
    <location>
        <position position="61"/>
    </location>
    <ligand>
        <name>(R)-pantoate</name>
        <dbReference type="ChEBI" id="CHEBI:15980"/>
    </ligand>
</feature>
<dbReference type="Gene3D" id="3.30.1300.10">
    <property type="entry name" value="Pantoate-beta-alanine ligase, C-terminal domain"/>
    <property type="match status" value="1"/>
</dbReference>
<dbReference type="GO" id="GO:0005524">
    <property type="term" value="F:ATP binding"/>
    <property type="evidence" value="ECO:0007669"/>
    <property type="project" value="UniProtKB-KW"/>
</dbReference>
<keyword evidence="4 8" id="KW-0566">Pantothenate biosynthesis</keyword>
<comment type="similarity">
    <text evidence="2 8">Belongs to the pantothenate synthetase family.</text>
</comment>
<protein>
    <recommendedName>
        <fullName evidence="8">Pantothenate synthetase</fullName>
        <shortName evidence="8">PS</shortName>
        <ecNumber evidence="8">6.3.2.1</ecNumber>
    </recommendedName>
    <alternativeName>
        <fullName evidence="8">Pantoate--beta-alanine ligase</fullName>
    </alternativeName>
    <alternativeName>
        <fullName evidence="8">Pantoate-activating enzyme</fullName>
    </alternativeName>
</protein>
<dbReference type="InterPro" id="IPR004821">
    <property type="entry name" value="Cyt_trans-like"/>
</dbReference>
<feature type="binding site" evidence="8">
    <location>
        <begin position="30"/>
        <end position="37"/>
    </location>
    <ligand>
        <name>ATP</name>
        <dbReference type="ChEBI" id="CHEBI:30616"/>
    </ligand>
</feature>
<feature type="binding site" evidence="8">
    <location>
        <position position="61"/>
    </location>
    <ligand>
        <name>beta-alanine</name>
        <dbReference type="ChEBI" id="CHEBI:57966"/>
    </ligand>
</feature>
<keyword evidence="3 8" id="KW-0436">Ligase</keyword>